<dbReference type="GO" id="GO:0008124">
    <property type="term" value="F:4-alpha-hydroxytetrahydrobiopterin dehydratase activity"/>
    <property type="evidence" value="ECO:0007669"/>
    <property type="project" value="UniProtKB-UniRule"/>
</dbReference>
<dbReference type="PANTHER" id="PTHR42805">
    <property type="entry name" value="PTERIN-4-ALPHA-CARBINOLAMINE DEHYDRATASE-RELATED"/>
    <property type="match status" value="1"/>
</dbReference>
<dbReference type="SUPFAM" id="SSF55248">
    <property type="entry name" value="PCD-like"/>
    <property type="match status" value="1"/>
</dbReference>
<evidence type="ECO:0000313" key="6">
    <source>
        <dbReference type="Proteomes" id="UP000282818"/>
    </source>
</evidence>
<reference evidence="5 6" key="1">
    <citation type="submission" date="2019-01" db="EMBL/GenBank/DDBJ databases">
        <authorList>
            <person name="Chen W.-M."/>
        </authorList>
    </citation>
    <scope>NUCLEOTIDE SEQUENCE [LARGE SCALE GENOMIC DNA]</scope>
    <source>
        <strain evidence="5 6">HPM-16</strain>
    </source>
</reference>
<dbReference type="RefSeq" id="WP_127694339.1">
    <property type="nucleotide sequence ID" value="NZ_SACQ01000004.1"/>
</dbReference>
<dbReference type="Proteomes" id="UP000282818">
    <property type="component" value="Unassembled WGS sequence"/>
</dbReference>
<accession>A0A437Q8X8</accession>
<dbReference type="HAMAP" id="MF_00434">
    <property type="entry name" value="Pterin_4_alpha"/>
    <property type="match status" value="1"/>
</dbReference>
<evidence type="ECO:0000256" key="4">
    <source>
        <dbReference type="HAMAP-Rule" id="MF_00434"/>
    </source>
</evidence>
<proteinExistence type="inferred from homology"/>
<evidence type="ECO:0000256" key="1">
    <source>
        <dbReference type="ARBA" id="ARBA00001554"/>
    </source>
</evidence>
<dbReference type="EMBL" id="SACQ01000004">
    <property type="protein sequence ID" value="RVU30803.1"/>
    <property type="molecule type" value="Genomic_DNA"/>
</dbReference>
<dbReference type="Gene3D" id="3.30.1360.20">
    <property type="entry name" value="Transcriptional coactivator/pterin dehydratase"/>
    <property type="match status" value="1"/>
</dbReference>
<evidence type="ECO:0000256" key="3">
    <source>
        <dbReference type="ARBA" id="ARBA00023239"/>
    </source>
</evidence>
<evidence type="ECO:0000313" key="5">
    <source>
        <dbReference type="EMBL" id="RVU30803.1"/>
    </source>
</evidence>
<sequence>MSLEQKTCEACRADAPRVEGDALLHYLEQVSQWTLIDESTEAKISRVYTFADFATAWSFVDKVAALAEAEDHHPKLILEWGKVEVCWWTHKITGLHQNDFICAAKTDRIFAQSTDTES</sequence>
<dbReference type="AlphaFoldDB" id="A0A437Q8X8"/>
<dbReference type="InterPro" id="IPR036428">
    <property type="entry name" value="PCD_sf"/>
</dbReference>
<name>A0A437Q8X8_9GAMM</name>
<organism evidence="5 6">
    <name type="scientific">Neptunomonas marina</name>
    <dbReference type="NCBI Taxonomy" id="1815562"/>
    <lineage>
        <taxon>Bacteria</taxon>
        <taxon>Pseudomonadati</taxon>
        <taxon>Pseudomonadota</taxon>
        <taxon>Gammaproteobacteria</taxon>
        <taxon>Oceanospirillales</taxon>
        <taxon>Oceanospirillaceae</taxon>
        <taxon>Neptunomonas</taxon>
    </lineage>
</organism>
<dbReference type="InterPro" id="IPR001533">
    <property type="entry name" value="Pterin_deHydtase"/>
</dbReference>
<keyword evidence="6" id="KW-1185">Reference proteome</keyword>
<comment type="caution">
    <text evidence="5">The sequence shown here is derived from an EMBL/GenBank/DDBJ whole genome shotgun (WGS) entry which is preliminary data.</text>
</comment>
<protein>
    <recommendedName>
        <fullName evidence="4">Putative pterin-4-alpha-carbinolamine dehydratase</fullName>
        <shortName evidence="4">PHS</shortName>
        <ecNumber evidence="4">4.2.1.96</ecNumber>
    </recommendedName>
    <alternativeName>
        <fullName evidence="4">4-alpha-hydroxy-tetrahydropterin dehydratase</fullName>
    </alternativeName>
    <alternativeName>
        <fullName evidence="4">Pterin carbinolamine dehydratase</fullName>
        <shortName evidence="4">PCD</shortName>
    </alternativeName>
</protein>
<comment type="similarity">
    <text evidence="2 4">Belongs to the pterin-4-alpha-carbinolamine dehydratase family.</text>
</comment>
<gene>
    <name evidence="5" type="ORF">EOE65_10880</name>
</gene>
<dbReference type="NCBIfam" id="NF002016">
    <property type="entry name" value="PRK00823.1-1"/>
    <property type="match status" value="1"/>
</dbReference>
<keyword evidence="3 4" id="KW-0456">Lyase</keyword>
<comment type="catalytic activity">
    <reaction evidence="1 4">
        <text>(4aS,6R)-4a-hydroxy-L-erythro-5,6,7,8-tetrahydrobiopterin = (6R)-L-erythro-6,7-dihydrobiopterin + H2O</text>
        <dbReference type="Rhea" id="RHEA:11920"/>
        <dbReference type="ChEBI" id="CHEBI:15377"/>
        <dbReference type="ChEBI" id="CHEBI:15642"/>
        <dbReference type="ChEBI" id="CHEBI:43120"/>
        <dbReference type="EC" id="4.2.1.96"/>
    </reaction>
</comment>
<dbReference type="InterPro" id="IPR050376">
    <property type="entry name" value="Pterin-4-alpha-carb_dehyd"/>
</dbReference>
<dbReference type="PANTHER" id="PTHR42805:SF1">
    <property type="entry name" value="PTERIN-4-ALPHA-CARBINOLAMINE DEHYDRATASE-RELATED"/>
    <property type="match status" value="1"/>
</dbReference>
<dbReference type="GO" id="GO:0006729">
    <property type="term" value="P:tetrahydrobiopterin biosynthetic process"/>
    <property type="evidence" value="ECO:0007669"/>
    <property type="project" value="InterPro"/>
</dbReference>
<dbReference type="Pfam" id="PF01329">
    <property type="entry name" value="Pterin_4a"/>
    <property type="match status" value="1"/>
</dbReference>
<evidence type="ECO:0000256" key="2">
    <source>
        <dbReference type="ARBA" id="ARBA00006472"/>
    </source>
</evidence>
<dbReference type="CDD" id="cd00913">
    <property type="entry name" value="PCD_DCoH_subfamily_a"/>
    <property type="match status" value="1"/>
</dbReference>
<dbReference type="EC" id="4.2.1.96" evidence="4"/>